<organism evidence="1">
    <name type="scientific">Ixodes ricinus</name>
    <name type="common">Common tick</name>
    <name type="synonym">Acarus ricinus</name>
    <dbReference type="NCBI Taxonomy" id="34613"/>
    <lineage>
        <taxon>Eukaryota</taxon>
        <taxon>Metazoa</taxon>
        <taxon>Ecdysozoa</taxon>
        <taxon>Arthropoda</taxon>
        <taxon>Chelicerata</taxon>
        <taxon>Arachnida</taxon>
        <taxon>Acari</taxon>
        <taxon>Parasitiformes</taxon>
        <taxon>Ixodida</taxon>
        <taxon>Ixodoidea</taxon>
        <taxon>Ixodidae</taxon>
        <taxon>Ixodinae</taxon>
        <taxon>Ixodes</taxon>
    </lineage>
</organism>
<dbReference type="AlphaFoldDB" id="A0A6B0V5H2"/>
<protein>
    <submittedName>
        <fullName evidence="1">Uncharacterized protein</fullName>
    </submittedName>
</protein>
<dbReference type="EMBL" id="GIFC01014973">
    <property type="protein sequence ID" value="MXU97056.1"/>
    <property type="molecule type" value="Transcribed_RNA"/>
</dbReference>
<proteinExistence type="predicted"/>
<reference evidence="1" key="1">
    <citation type="submission" date="2019-12" db="EMBL/GenBank/DDBJ databases">
        <title>An insight into the sialome of adult female Ixodes ricinus ticks feeding for 6 days.</title>
        <authorList>
            <person name="Perner J."/>
            <person name="Ribeiro J.M.C."/>
        </authorList>
    </citation>
    <scope>NUCLEOTIDE SEQUENCE</scope>
    <source>
        <strain evidence="1">Semi-engorged</strain>
        <tissue evidence="1">Salivary glands</tissue>
    </source>
</reference>
<name>A0A6B0V5H2_IXORI</name>
<sequence>MRLLLLLMRLLLLLMRLLLLLMRLLLLLMRLLLLLLLLLVMLLLLWVLLLQLRATRVAPAFTTLLPVQVGLRRFTGALLLLCGCRVPGGLSTPHGLGSLVPLGKTPGVPLGRGGQLGAATLLRLALWGSRQGRTPRRLLLVSKHQFGIVVNLSLGDSPAILRVVLEYLIKSLEVLLADDGGPLVGVVLGLVPHGSHPAVRVGVGRASSRGHARKICWVVSRKSTSISLYKGWPHPAIRGLCL</sequence>
<accession>A0A6B0V5H2</accession>
<evidence type="ECO:0000313" key="1">
    <source>
        <dbReference type="EMBL" id="MXU97056.1"/>
    </source>
</evidence>